<organism evidence="18 19">
    <name type="scientific">Psilocybe cf. subviscida</name>
    <dbReference type="NCBI Taxonomy" id="2480587"/>
    <lineage>
        <taxon>Eukaryota</taxon>
        <taxon>Fungi</taxon>
        <taxon>Dikarya</taxon>
        <taxon>Basidiomycota</taxon>
        <taxon>Agaricomycotina</taxon>
        <taxon>Agaricomycetes</taxon>
        <taxon>Agaricomycetidae</taxon>
        <taxon>Agaricales</taxon>
        <taxon>Agaricineae</taxon>
        <taxon>Strophariaceae</taxon>
        <taxon>Psilocybe</taxon>
    </lineage>
</organism>
<keyword evidence="7 15" id="KW-0479">Metal-binding</keyword>
<dbReference type="EMBL" id="JAACJJ010000043">
    <property type="protein sequence ID" value="KAF5315197.1"/>
    <property type="molecule type" value="Genomic_DNA"/>
</dbReference>
<dbReference type="GO" id="GO:0005576">
    <property type="term" value="C:extracellular region"/>
    <property type="evidence" value="ECO:0007669"/>
    <property type="project" value="UniProtKB-SubCell"/>
</dbReference>
<accession>A0A8H5B223</accession>
<evidence type="ECO:0000256" key="14">
    <source>
        <dbReference type="ARBA" id="ARBA00023180"/>
    </source>
</evidence>
<evidence type="ECO:0000256" key="15">
    <source>
        <dbReference type="PROSITE-ProRule" id="PRU01032"/>
    </source>
</evidence>
<evidence type="ECO:0000256" key="1">
    <source>
        <dbReference type="ARBA" id="ARBA00001910"/>
    </source>
</evidence>
<reference evidence="18 19" key="1">
    <citation type="journal article" date="2020" name="ISME J.">
        <title>Uncovering the hidden diversity of litter-decomposition mechanisms in mushroom-forming fungi.</title>
        <authorList>
            <person name="Floudas D."/>
            <person name="Bentzer J."/>
            <person name="Ahren D."/>
            <person name="Johansson T."/>
            <person name="Persson P."/>
            <person name="Tunlid A."/>
        </authorList>
    </citation>
    <scope>NUCLEOTIDE SEQUENCE [LARGE SCALE GENOMIC DNA]</scope>
    <source>
        <strain evidence="18 19">CBS 101986</strain>
    </source>
</reference>
<sequence>MWSLAALVPVLLAAIGANGVPSPRANVPHVVHERRAVEPLDWVASRRLEAHKVLPMRFGLAQQNMHRLEELLLEVAHPESPKYGQHYTPEQIVETFAPSTETIDTVTAWLVDAGFAPDRLRLAPNKAWIHVNATTAEVESLLKTEYHVYTHPTGDEQLGCHSYSVPHHVKEHIELIKPTVHFNHRPSPKVAPKLQRRDGPDGKPSIFGGPKMAQAHVRITPSLETCDQFITPDCLRALYSINYKPVATKKNTYGIVEFTPQSFLAADLDLFFGNFSPTQIGVRPKSVLIDGAVVQTTDQSFDFNGESDLDLEYAMALTNPQPITLLQTGDLVEGKIGGIICLSTITLIGAGFDNWLDAVDGSFCTFEGGDDPTQDGIYPDTLPGGFTGPESCGIVTPPHTVSVSYLQDESTVTPAFANRQCSEYAKLGMMGTTVFHSSGDDGVAGNGGICLNAAHVPVKNGTVFNPGFPASCPFVTAVGATQVNPNSTVNDPEGACEQVIFSGGGFSNIFPLPSFQADAVKGFLKNHPPPFKNGEFNNSGNARGFPDISANGANYVIGIDGEFNLVFGTSASSPVVGSIFTLVNDARLAVGKKPVGWLNPLIYSPLFKGAFNDITSGGNQGCGTGGFTATKGWDPVTGVGTPNLTKLIVLALVLP</sequence>
<dbReference type="InterPro" id="IPR030400">
    <property type="entry name" value="Sedolisin_dom"/>
</dbReference>
<dbReference type="SUPFAM" id="SSF52743">
    <property type="entry name" value="Subtilisin-like"/>
    <property type="match status" value="1"/>
</dbReference>
<keyword evidence="14" id="KW-0325">Glycoprotein</keyword>
<dbReference type="Proteomes" id="UP000567179">
    <property type="component" value="Unassembled WGS sequence"/>
</dbReference>
<feature type="active site" description="Charge relay system" evidence="15">
    <location>
        <position position="306"/>
    </location>
</feature>
<keyword evidence="8 16" id="KW-0732">Signal</keyword>
<comment type="function">
    <text evidence="2">Secreted tripeptidyl-peptidase which degrades proteins at acidic pHs and is involved in virulence.</text>
</comment>
<dbReference type="PROSITE" id="PS51695">
    <property type="entry name" value="SEDOLISIN"/>
    <property type="match status" value="1"/>
</dbReference>
<dbReference type="InterPro" id="IPR015366">
    <property type="entry name" value="S53_propep"/>
</dbReference>
<dbReference type="EC" id="3.4.14.10" evidence="4"/>
<dbReference type="CDD" id="cd04056">
    <property type="entry name" value="Peptidases_S53"/>
    <property type="match status" value="1"/>
</dbReference>
<keyword evidence="6 15" id="KW-0645">Protease</keyword>
<comment type="caution">
    <text evidence="18">The sequence shown here is derived from an EMBL/GenBank/DDBJ whole genome shotgun (WGS) entry which is preliminary data.</text>
</comment>
<dbReference type="FunFam" id="3.40.50.200:FF:000015">
    <property type="entry name" value="Tripeptidyl peptidase A"/>
    <property type="match status" value="1"/>
</dbReference>
<dbReference type="InterPro" id="IPR036852">
    <property type="entry name" value="Peptidase_S8/S53_dom_sf"/>
</dbReference>
<dbReference type="Gene3D" id="3.40.50.200">
    <property type="entry name" value="Peptidase S8/S53 domain"/>
    <property type="match status" value="1"/>
</dbReference>
<dbReference type="GO" id="GO:0046872">
    <property type="term" value="F:metal ion binding"/>
    <property type="evidence" value="ECO:0007669"/>
    <property type="project" value="UniProtKB-UniRule"/>
</dbReference>
<evidence type="ECO:0000313" key="18">
    <source>
        <dbReference type="EMBL" id="KAF5315197.1"/>
    </source>
</evidence>
<keyword evidence="12" id="KW-0843">Virulence</keyword>
<feature type="binding site" evidence="15">
    <location>
        <position position="634"/>
    </location>
    <ligand>
        <name>Ca(2+)</name>
        <dbReference type="ChEBI" id="CHEBI:29108"/>
    </ligand>
</feature>
<feature type="binding site" evidence="15">
    <location>
        <position position="613"/>
    </location>
    <ligand>
        <name>Ca(2+)</name>
        <dbReference type="ChEBI" id="CHEBI:29108"/>
    </ligand>
</feature>
<evidence type="ECO:0000256" key="7">
    <source>
        <dbReference type="ARBA" id="ARBA00022723"/>
    </source>
</evidence>
<comment type="catalytic activity">
    <reaction evidence="1">
        <text>Release of an N-terminal tripeptide from a polypeptide.</text>
        <dbReference type="EC" id="3.4.14.10"/>
    </reaction>
</comment>
<evidence type="ECO:0000256" key="5">
    <source>
        <dbReference type="ARBA" id="ARBA00022525"/>
    </source>
</evidence>
<feature type="binding site" evidence="15">
    <location>
        <position position="632"/>
    </location>
    <ligand>
        <name>Ca(2+)</name>
        <dbReference type="ChEBI" id="CHEBI:29108"/>
    </ligand>
</feature>
<keyword evidence="13" id="KW-0865">Zymogen</keyword>
<evidence type="ECO:0000256" key="12">
    <source>
        <dbReference type="ARBA" id="ARBA00023026"/>
    </source>
</evidence>
<name>A0A8H5B223_9AGAR</name>
<dbReference type="GO" id="GO:0008240">
    <property type="term" value="F:tripeptidyl-peptidase activity"/>
    <property type="evidence" value="ECO:0007669"/>
    <property type="project" value="UniProtKB-EC"/>
</dbReference>
<keyword evidence="10 15" id="KW-0720">Serine protease</keyword>
<evidence type="ECO:0000256" key="9">
    <source>
        <dbReference type="ARBA" id="ARBA00022801"/>
    </source>
</evidence>
<evidence type="ECO:0000256" key="3">
    <source>
        <dbReference type="ARBA" id="ARBA00004239"/>
    </source>
</evidence>
<comment type="cofactor">
    <cofactor evidence="15">
        <name>Ca(2+)</name>
        <dbReference type="ChEBI" id="CHEBI:29108"/>
    </cofactor>
    <text evidence="15">Binds 1 Ca(2+) ion per subunit.</text>
</comment>
<evidence type="ECO:0000256" key="13">
    <source>
        <dbReference type="ARBA" id="ARBA00023145"/>
    </source>
</evidence>
<proteinExistence type="predicted"/>
<dbReference type="Pfam" id="PF09286">
    <property type="entry name" value="Pro-kuma_activ"/>
    <property type="match status" value="1"/>
</dbReference>
<gene>
    <name evidence="18" type="ORF">D9619_007271</name>
</gene>
<dbReference type="GO" id="GO:0004252">
    <property type="term" value="F:serine-type endopeptidase activity"/>
    <property type="evidence" value="ECO:0007669"/>
    <property type="project" value="UniProtKB-UniRule"/>
</dbReference>
<evidence type="ECO:0000256" key="16">
    <source>
        <dbReference type="SAM" id="SignalP"/>
    </source>
</evidence>
<evidence type="ECO:0000256" key="4">
    <source>
        <dbReference type="ARBA" id="ARBA00012462"/>
    </source>
</evidence>
<feature type="chain" id="PRO_5034477436" description="tripeptidyl-peptidase II" evidence="16">
    <location>
        <begin position="20"/>
        <end position="655"/>
    </location>
</feature>
<keyword evidence="19" id="KW-1185">Reference proteome</keyword>
<evidence type="ECO:0000256" key="2">
    <source>
        <dbReference type="ARBA" id="ARBA00002451"/>
    </source>
</evidence>
<dbReference type="InterPro" id="IPR050819">
    <property type="entry name" value="Tripeptidyl-peptidase_I"/>
</dbReference>
<feature type="active site" description="Charge relay system" evidence="15">
    <location>
        <position position="310"/>
    </location>
</feature>
<evidence type="ECO:0000313" key="19">
    <source>
        <dbReference type="Proteomes" id="UP000567179"/>
    </source>
</evidence>
<feature type="signal peptide" evidence="16">
    <location>
        <begin position="1"/>
        <end position="19"/>
    </location>
</feature>
<protein>
    <recommendedName>
        <fullName evidence="4">tripeptidyl-peptidase II</fullName>
        <ecNumber evidence="4">3.4.14.10</ecNumber>
    </recommendedName>
</protein>
<keyword evidence="5" id="KW-0964">Secreted</keyword>
<dbReference type="PANTHER" id="PTHR14218:SF19">
    <property type="entry name" value="SERINE PROTEASE AORO, PUTATIVE (AFU_ORTHOLOGUE AFUA_6G10250)-RELATED"/>
    <property type="match status" value="1"/>
</dbReference>
<evidence type="ECO:0000256" key="6">
    <source>
        <dbReference type="ARBA" id="ARBA00022670"/>
    </source>
</evidence>
<evidence type="ECO:0000259" key="17">
    <source>
        <dbReference type="PROSITE" id="PS51695"/>
    </source>
</evidence>
<dbReference type="PANTHER" id="PTHR14218">
    <property type="entry name" value="PROTEASE S8 TRIPEPTIDYL PEPTIDASE I CLN2"/>
    <property type="match status" value="1"/>
</dbReference>
<evidence type="ECO:0000256" key="8">
    <source>
        <dbReference type="ARBA" id="ARBA00022729"/>
    </source>
</evidence>
<dbReference type="SMART" id="SM00944">
    <property type="entry name" value="Pro-kuma_activ"/>
    <property type="match status" value="1"/>
</dbReference>
<keyword evidence="9 15" id="KW-0378">Hydrolase</keyword>
<comment type="subcellular location">
    <subcellularLocation>
        <location evidence="3">Secreted</location>
        <location evidence="3">Extracellular space</location>
    </subcellularLocation>
</comment>
<feature type="domain" description="Peptidase S53" evidence="17">
    <location>
        <begin position="229"/>
        <end position="654"/>
    </location>
</feature>
<evidence type="ECO:0000256" key="11">
    <source>
        <dbReference type="ARBA" id="ARBA00022837"/>
    </source>
</evidence>
<feature type="active site" description="Charge relay system" evidence="15">
    <location>
        <position position="570"/>
    </location>
</feature>
<feature type="binding site" evidence="15">
    <location>
        <position position="614"/>
    </location>
    <ligand>
        <name>Ca(2+)</name>
        <dbReference type="ChEBI" id="CHEBI:29108"/>
    </ligand>
</feature>
<dbReference type="OrthoDB" id="409122at2759"/>
<evidence type="ECO:0000256" key="10">
    <source>
        <dbReference type="ARBA" id="ARBA00022825"/>
    </source>
</evidence>
<keyword evidence="11 15" id="KW-0106">Calcium</keyword>
<dbReference type="GO" id="GO:0006508">
    <property type="term" value="P:proteolysis"/>
    <property type="evidence" value="ECO:0007669"/>
    <property type="project" value="UniProtKB-KW"/>
</dbReference>
<dbReference type="CDD" id="cd11377">
    <property type="entry name" value="Pro-peptidase_S53"/>
    <property type="match status" value="1"/>
</dbReference>
<dbReference type="AlphaFoldDB" id="A0A8H5B223"/>
<dbReference type="SUPFAM" id="SSF54897">
    <property type="entry name" value="Protease propeptides/inhibitors"/>
    <property type="match status" value="1"/>
</dbReference>